<dbReference type="Gene3D" id="3.40.50.1580">
    <property type="entry name" value="Nucleoside phosphorylase domain"/>
    <property type="match status" value="1"/>
</dbReference>
<dbReference type="PANTHER" id="PTHR46082:SF11">
    <property type="entry name" value="AAA+ ATPASE DOMAIN-CONTAINING PROTEIN-RELATED"/>
    <property type="match status" value="1"/>
</dbReference>
<reference evidence="2" key="1">
    <citation type="journal article" date="2020" name="Phytopathology">
        <title>Genome Sequence Resources of Colletotrichum truncatum, C. plurivorum, C. musicola, and C. sojae: Four Species Pathogenic to Soybean (Glycine max).</title>
        <authorList>
            <person name="Rogerio F."/>
            <person name="Boufleur T.R."/>
            <person name="Ciampi-Guillardi M."/>
            <person name="Sukno S.A."/>
            <person name="Thon M.R."/>
            <person name="Massola Junior N.S."/>
            <person name="Baroncelli R."/>
        </authorList>
    </citation>
    <scope>NUCLEOTIDE SEQUENCE</scope>
    <source>
        <strain evidence="2">LFN00145</strain>
    </source>
</reference>
<dbReference type="InterPro" id="IPR000845">
    <property type="entry name" value="Nucleoside_phosphorylase_d"/>
</dbReference>
<name>A0A8H6K9P5_9PEZI</name>
<dbReference type="EMBL" id="WIGO01000137">
    <property type="protein sequence ID" value="KAF6827474.1"/>
    <property type="molecule type" value="Genomic_DNA"/>
</dbReference>
<dbReference type="AlphaFoldDB" id="A0A8H6K9P5"/>
<dbReference type="Proteomes" id="UP000654918">
    <property type="component" value="Unassembled WGS sequence"/>
</dbReference>
<gene>
    <name evidence="2" type="ORF">CPLU01_09048</name>
</gene>
<proteinExistence type="predicted"/>
<protein>
    <submittedName>
        <fullName evidence="2">Phosphorylase superfamily protein</fullName>
    </submittedName>
</protein>
<feature type="domain" description="Nucleoside phosphorylase" evidence="1">
    <location>
        <begin position="16"/>
        <end position="268"/>
    </location>
</feature>
<evidence type="ECO:0000313" key="3">
    <source>
        <dbReference type="Proteomes" id="UP000654918"/>
    </source>
</evidence>
<dbReference type="InterPro" id="IPR053137">
    <property type="entry name" value="NLR-like"/>
</dbReference>
<dbReference type="SUPFAM" id="SSF53167">
    <property type="entry name" value="Purine and uridine phosphorylases"/>
    <property type="match status" value="1"/>
</dbReference>
<sequence length="285" mass="31180">MLDIEHGEFRRERNDNDENLYVLGSISKHNTVIVCLPAGRIGSNPAAAVATQMRSTFRGIRFVLMVGIGGGVPSAEVDVRLGDVVVGQPHNIHGGVVQYDMGKTTPTGFARTGMLNTPPQLLLAAVARVRANEFRGRSRFSERLSKFEDVSRFQRARAGQDILFDATYDHEGHQTCEGCRPDKQVSRPQRESTEEVVVHYGTIASGNQVMRTATERDRVSKELGGVLCFEMEGAGLMNNIPCLMVRGICDYSDSHKNKSWQAYAAGTAAAWAKELLSVIPAADEA</sequence>
<accession>A0A8H6K9P5</accession>
<organism evidence="2 3">
    <name type="scientific">Colletotrichum plurivorum</name>
    <dbReference type="NCBI Taxonomy" id="2175906"/>
    <lineage>
        <taxon>Eukaryota</taxon>
        <taxon>Fungi</taxon>
        <taxon>Dikarya</taxon>
        <taxon>Ascomycota</taxon>
        <taxon>Pezizomycotina</taxon>
        <taxon>Sordariomycetes</taxon>
        <taxon>Hypocreomycetidae</taxon>
        <taxon>Glomerellales</taxon>
        <taxon>Glomerellaceae</taxon>
        <taxon>Colletotrichum</taxon>
        <taxon>Colletotrichum orchidearum species complex</taxon>
    </lineage>
</organism>
<dbReference type="GO" id="GO:0003824">
    <property type="term" value="F:catalytic activity"/>
    <property type="evidence" value="ECO:0007669"/>
    <property type="project" value="InterPro"/>
</dbReference>
<dbReference type="InterPro" id="IPR035994">
    <property type="entry name" value="Nucleoside_phosphorylase_sf"/>
</dbReference>
<keyword evidence="3" id="KW-1185">Reference proteome</keyword>
<evidence type="ECO:0000313" key="2">
    <source>
        <dbReference type="EMBL" id="KAF6827474.1"/>
    </source>
</evidence>
<comment type="caution">
    <text evidence="2">The sequence shown here is derived from an EMBL/GenBank/DDBJ whole genome shotgun (WGS) entry which is preliminary data.</text>
</comment>
<dbReference type="GO" id="GO:0009116">
    <property type="term" value="P:nucleoside metabolic process"/>
    <property type="evidence" value="ECO:0007669"/>
    <property type="project" value="InterPro"/>
</dbReference>
<evidence type="ECO:0000259" key="1">
    <source>
        <dbReference type="Pfam" id="PF01048"/>
    </source>
</evidence>
<dbReference type="Pfam" id="PF01048">
    <property type="entry name" value="PNP_UDP_1"/>
    <property type="match status" value="1"/>
</dbReference>
<dbReference type="PANTHER" id="PTHR46082">
    <property type="entry name" value="ATP/GTP-BINDING PROTEIN-RELATED"/>
    <property type="match status" value="1"/>
</dbReference>